<evidence type="ECO:0000259" key="4">
    <source>
        <dbReference type="Pfam" id="PF00703"/>
    </source>
</evidence>
<feature type="domain" description="Glycoside hydrolase family 2 catalytic" evidence="5">
    <location>
        <begin position="333"/>
        <end position="505"/>
    </location>
</feature>
<proteinExistence type="inferred from homology"/>
<dbReference type="InterPro" id="IPR051913">
    <property type="entry name" value="GH2_Domain-Containing"/>
</dbReference>
<dbReference type="SUPFAM" id="SSF49303">
    <property type="entry name" value="beta-Galactosidase/glucuronidase domain"/>
    <property type="match status" value="1"/>
</dbReference>
<evidence type="ECO:0000313" key="6">
    <source>
        <dbReference type="EMBL" id="HIZ47073.1"/>
    </source>
</evidence>
<dbReference type="SUPFAM" id="SSF51445">
    <property type="entry name" value="(Trans)glycosidases"/>
    <property type="match status" value="1"/>
</dbReference>
<dbReference type="InterPro" id="IPR006103">
    <property type="entry name" value="Glyco_hydro_2_cat"/>
</dbReference>
<dbReference type="InterPro" id="IPR006102">
    <property type="entry name" value="Ig-like_GH2"/>
</dbReference>
<dbReference type="PANTHER" id="PTHR42732:SF2">
    <property type="entry name" value="BETA-MANNOSIDASE"/>
    <property type="match status" value="1"/>
</dbReference>
<dbReference type="InterPro" id="IPR013783">
    <property type="entry name" value="Ig-like_fold"/>
</dbReference>
<dbReference type="Gene3D" id="2.60.120.260">
    <property type="entry name" value="Galactose-binding domain-like"/>
    <property type="match status" value="1"/>
</dbReference>
<feature type="domain" description="Glycoside hydrolase family 2 immunoglobulin-like beta-sandwich" evidence="4">
    <location>
        <begin position="277"/>
        <end position="318"/>
    </location>
</feature>
<comment type="similarity">
    <text evidence="1">Belongs to the glycosyl hydrolase 2 family.</text>
</comment>
<evidence type="ECO:0000256" key="1">
    <source>
        <dbReference type="ARBA" id="ARBA00007401"/>
    </source>
</evidence>
<comment type="caution">
    <text evidence="6">The sequence shown here is derived from an EMBL/GenBank/DDBJ whole genome shotgun (WGS) entry which is preliminary data.</text>
</comment>
<accession>A0A9D2F0D0</accession>
<dbReference type="InterPro" id="IPR036156">
    <property type="entry name" value="Beta-gal/glucu_dom_sf"/>
</dbReference>
<dbReference type="Gene3D" id="2.60.40.10">
    <property type="entry name" value="Immunoglobulins"/>
    <property type="match status" value="1"/>
</dbReference>
<dbReference type="GO" id="GO:0004553">
    <property type="term" value="F:hydrolase activity, hydrolyzing O-glycosyl compounds"/>
    <property type="evidence" value="ECO:0007669"/>
    <property type="project" value="InterPro"/>
</dbReference>
<protein>
    <submittedName>
        <fullName evidence="6">Glycoside hydrolase family 2</fullName>
    </submittedName>
</protein>
<dbReference type="Proteomes" id="UP000824062">
    <property type="component" value="Unassembled WGS sequence"/>
</dbReference>
<reference evidence="6" key="2">
    <citation type="submission" date="2021-04" db="EMBL/GenBank/DDBJ databases">
        <authorList>
            <person name="Gilroy R."/>
        </authorList>
    </citation>
    <scope>NUCLEOTIDE SEQUENCE</scope>
    <source>
        <strain evidence="6">ChiHjej12B11-14209</strain>
    </source>
</reference>
<dbReference type="Pfam" id="PF00703">
    <property type="entry name" value="Glyco_hydro_2"/>
    <property type="match status" value="1"/>
</dbReference>
<organism evidence="6 7">
    <name type="scientific">Candidatus Olsenella pullistercoris</name>
    <dbReference type="NCBI Taxonomy" id="2838712"/>
    <lineage>
        <taxon>Bacteria</taxon>
        <taxon>Bacillati</taxon>
        <taxon>Actinomycetota</taxon>
        <taxon>Coriobacteriia</taxon>
        <taxon>Coriobacteriales</taxon>
        <taxon>Atopobiaceae</taxon>
        <taxon>Olsenella</taxon>
    </lineage>
</organism>
<reference evidence="6" key="1">
    <citation type="journal article" date="2021" name="PeerJ">
        <title>Extensive microbial diversity within the chicken gut microbiome revealed by metagenomics and culture.</title>
        <authorList>
            <person name="Gilroy R."/>
            <person name="Ravi A."/>
            <person name="Getino M."/>
            <person name="Pursley I."/>
            <person name="Horton D.L."/>
            <person name="Alikhan N.F."/>
            <person name="Baker D."/>
            <person name="Gharbi K."/>
            <person name="Hall N."/>
            <person name="Watson M."/>
            <person name="Adriaenssens E.M."/>
            <person name="Foster-Nyarko E."/>
            <person name="Jarju S."/>
            <person name="Secka A."/>
            <person name="Antonio M."/>
            <person name="Oren A."/>
            <person name="Chaudhuri R.R."/>
            <person name="La Ragione R."/>
            <person name="Hildebrand F."/>
            <person name="Pallen M.J."/>
        </authorList>
    </citation>
    <scope>NUCLEOTIDE SEQUENCE</scope>
    <source>
        <strain evidence="6">ChiHjej12B11-14209</strain>
    </source>
</reference>
<dbReference type="PANTHER" id="PTHR42732">
    <property type="entry name" value="BETA-GALACTOSIDASE"/>
    <property type="match status" value="1"/>
</dbReference>
<evidence type="ECO:0000313" key="7">
    <source>
        <dbReference type="Proteomes" id="UP000824062"/>
    </source>
</evidence>
<evidence type="ECO:0000256" key="2">
    <source>
        <dbReference type="ARBA" id="ARBA00022801"/>
    </source>
</evidence>
<dbReference type="SUPFAM" id="SSF49785">
    <property type="entry name" value="Galactose-binding domain-like"/>
    <property type="match status" value="1"/>
</dbReference>
<dbReference type="Gene3D" id="3.20.20.80">
    <property type="entry name" value="Glycosidases"/>
    <property type="match status" value="1"/>
</dbReference>
<dbReference type="GO" id="GO:0005975">
    <property type="term" value="P:carbohydrate metabolic process"/>
    <property type="evidence" value="ECO:0007669"/>
    <property type="project" value="InterPro"/>
</dbReference>
<gene>
    <name evidence="6" type="ORF">IAA19_08675</name>
</gene>
<dbReference type="AlphaFoldDB" id="A0A9D2F0D0"/>
<evidence type="ECO:0000256" key="3">
    <source>
        <dbReference type="ARBA" id="ARBA00023295"/>
    </source>
</evidence>
<name>A0A9D2F0D0_9ACTN</name>
<sequence length="619" mass="68464">MLDLRRVLSKGVRKPERPELAELWTPWGEQVRAGERDVSSCSHPRPQLARERWESLNGTWECAFVPAPDAAAAWRTAEPPADAEWTPILVPFSPEAPLSGVGRQLRPDELLWYRRELAAPALAPDERLLLHLDAVDWACAAYVNGVRAGEHVGGYLPFSLDVTEALAAADGRALIELCVYDPSDAGTQLRGKQRLAREGIWYTAQSGVWQDVWWEVVPKAHVVGLELDARPGEGPDGHPDGSGRLVLVATVAGEGELAARVLDDGREVARGSSAAVGGWAELELEVRDVHLWSPDDPHLYDVELSFGPDRARSYCGFRSVGVRPDEHGVPRVHLNGEPIFLRGVLDQGYWPDGLMTVPAEEALEHDVRAMRELGFNLLRKHIKVEQGRFYALCDRLGMLVWQDMVSGGSPYGSLHTSYLPTLLRASWTRHADEGLRAWRQLSAEDEGYRREWREACAGTVRLLGGHPCVVGWVLFNEGWGQFSARAACEAVRALDPTRPIDATSGWYDRGCGDFFSVHNYFRPLAVWRDRARPRRAFVISEFGGVDWVCPGHGCVSGSYGYDVASGASEFAEKVQELLARAAALEAEGLAGYVYTQLSDVEAESNGLLTYDRRVCKARA</sequence>
<dbReference type="EMBL" id="DXBM01000072">
    <property type="protein sequence ID" value="HIZ47073.1"/>
    <property type="molecule type" value="Genomic_DNA"/>
</dbReference>
<evidence type="ECO:0000259" key="5">
    <source>
        <dbReference type="Pfam" id="PF02836"/>
    </source>
</evidence>
<dbReference type="InterPro" id="IPR017853">
    <property type="entry name" value="GH"/>
</dbReference>
<keyword evidence="3" id="KW-0326">Glycosidase</keyword>
<dbReference type="Pfam" id="PF02836">
    <property type="entry name" value="Glyco_hydro_2_C"/>
    <property type="match status" value="1"/>
</dbReference>
<dbReference type="InterPro" id="IPR008979">
    <property type="entry name" value="Galactose-bd-like_sf"/>
</dbReference>
<keyword evidence="2 6" id="KW-0378">Hydrolase</keyword>